<keyword evidence="9" id="KW-0347">Helicase</keyword>
<dbReference type="InterPro" id="IPR011545">
    <property type="entry name" value="DEAD/DEAH_box_helicase_dom"/>
</dbReference>
<organism evidence="9 10">
    <name type="scientific">Paramuricea clavata</name>
    <name type="common">Red gorgonian</name>
    <name type="synonym">Violescent sea-whip</name>
    <dbReference type="NCBI Taxonomy" id="317549"/>
    <lineage>
        <taxon>Eukaryota</taxon>
        <taxon>Metazoa</taxon>
        <taxon>Cnidaria</taxon>
        <taxon>Anthozoa</taxon>
        <taxon>Octocorallia</taxon>
        <taxon>Malacalcyonacea</taxon>
        <taxon>Plexauridae</taxon>
        <taxon>Paramuricea</taxon>
    </lineage>
</organism>
<evidence type="ECO:0000313" key="9">
    <source>
        <dbReference type="EMBL" id="CAB4011965.1"/>
    </source>
</evidence>
<dbReference type="PANTHER" id="PTHR13710:SF105">
    <property type="entry name" value="ATP-DEPENDENT DNA HELICASE Q1"/>
    <property type="match status" value="1"/>
</dbReference>
<reference evidence="9" key="1">
    <citation type="submission" date="2020-04" db="EMBL/GenBank/DDBJ databases">
        <authorList>
            <person name="Alioto T."/>
            <person name="Alioto T."/>
            <person name="Gomez Garrido J."/>
        </authorList>
    </citation>
    <scope>NUCLEOTIDE SEQUENCE</scope>
    <source>
        <strain evidence="9">A484AB</strain>
    </source>
</reference>
<evidence type="ECO:0000256" key="2">
    <source>
        <dbReference type="ARBA" id="ARBA00022741"/>
    </source>
</evidence>
<dbReference type="Pfam" id="PF00271">
    <property type="entry name" value="Helicase_C"/>
    <property type="match status" value="1"/>
</dbReference>
<evidence type="ECO:0000256" key="7">
    <source>
        <dbReference type="ARBA" id="ARBA00034808"/>
    </source>
</evidence>
<proteinExistence type="inferred from homology"/>
<dbReference type="PROSITE" id="PS51192">
    <property type="entry name" value="HELICASE_ATP_BIND_1"/>
    <property type="match status" value="1"/>
</dbReference>
<evidence type="ECO:0000256" key="3">
    <source>
        <dbReference type="ARBA" id="ARBA00022840"/>
    </source>
</evidence>
<dbReference type="AlphaFoldDB" id="A0A7D9EMH0"/>
<dbReference type="Proteomes" id="UP001152795">
    <property type="component" value="Unassembled WGS sequence"/>
</dbReference>
<dbReference type="GO" id="GO:0005694">
    <property type="term" value="C:chromosome"/>
    <property type="evidence" value="ECO:0007669"/>
    <property type="project" value="TreeGrafter"/>
</dbReference>
<dbReference type="OrthoDB" id="2499463at2759"/>
<dbReference type="Pfam" id="PF00270">
    <property type="entry name" value="DEAD"/>
    <property type="match status" value="1"/>
</dbReference>
<comment type="caution">
    <text evidence="9">The sequence shown here is derived from an EMBL/GenBank/DDBJ whole genome shotgun (WGS) entry which is preliminary data.</text>
</comment>
<keyword evidence="4" id="KW-0238">DNA-binding</keyword>
<sequence>MYKNFQIGEKVQKYKGHNEAVIVSRSAQRLSLLVPVDMDQDQETKSEAKESVICLEKVFVNLDILAVLPTGYGKLLTFYLLPALLYAKKHGVPKSKENISIIIVVSPLNALITNQISQLDSSGIRATAPDIRLSIEVETNQNESELFVCDFHLSDKAKLEIGHYNIVFAHPDAFVSCAYGRKLMQSKAYQENVCAIVVDEAHCILEWGKDFRVDYGNLAVLCASVPVVAMTATANKNDRDSIKKSLGLKACAEVVGNRTNIMYEKHFRGEPDVDSLVRIITPIAKDLLKEQTYYPLTIIYIPLKWCGFAYKIFESVLESSQYFPSGSMPIPENRLFAQFHSPQMQEMKDEVLKQLCSSESTIRVVFATVALGMGVDIKGIRSVVHITPPYTIQTYFQETGRPVTAILHYNNRDIAKNKTGMQEAVRTFCQSTVKCLILLTSRTVK</sequence>
<dbReference type="GO" id="GO:0009378">
    <property type="term" value="F:four-way junction helicase activity"/>
    <property type="evidence" value="ECO:0007669"/>
    <property type="project" value="TreeGrafter"/>
</dbReference>
<keyword evidence="5" id="KW-0413">Isomerase</keyword>
<comment type="catalytic activity">
    <reaction evidence="6">
        <text>Couples ATP hydrolysis with the unwinding of duplex DNA by translocating in the 3'-5' direction.</text>
        <dbReference type="EC" id="5.6.2.4"/>
    </reaction>
</comment>
<evidence type="ECO:0000256" key="1">
    <source>
        <dbReference type="ARBA" id="ARBA00005446"/>
    </source>
</evidence>
<dbReference type="GO" id="GO:0005524">
    <property type="term" value="F:ATP binding"/>
    <property type="evidence" value="ECO:0007669"/>
    <property type="project" value="UniProtKB-KW"/>
</dbReference>
<keyword evidence="3" id="KW-0067">ATP-binding</keyword>
<evidence type="ECO:0000256" key="8">
    <source>
        <dbReference type="ARBA" id="ARBA00044566"/>
    </source>
</evidence>
<dbReference type="PANTHER" id="PTHR13710">
    <property type="entry name" value="DNA HELICASE RECQ FAMILY MEMBER"/>
    <property type="match status" value="1"/>
</dbReference>
<dbReference type="GO" id="GO:0005737">
    <property type="term" value="C:cytoplasm"/>
    <property type="evidence" value="ECO:0007669"/>
    <property type="project" value="TreeGrafter"/>
</dbReference>
<gene>
    <name evidence="9" type="ORF">PACLA_8A060952</name>
</gene>
<dbReference type="GO" id="GO:0000724">
    <property type="term" value="P:double-strand break repair via homologous recombination"/>
    <property type="evidence" value="ECO:0007669"/>
    <property type="project" value="TreeGrafter"/>
</dbReference>
<dbReference type="GO" id="GO:0043138">
    <property type="term" value="F:3'-5' DNA helicase activity"/>
    <property type="evidence" value="ECO:0007669"/>
    <property type="project" value="UniProtKB-EC"/>
</dbReference>
<evidence type="ECO:0000256" key="6">
    <source>
        <dbReference type="ARBA" id="ARBA00034617"/>
    </source>
</evidence>
<evidence type="ECO:0000313" key="10">
    <source>
        <dbReference type="Proteomes" id="UP001152795"/>
    </source>
</evidence>
<dbReference type="PROSITE" id="PS51194">
    <property type="entry name" value="HELICASE_CTER"/>
    <property type="match status" value="1"/>
</dbReference>
<dbReference type="InterPro" id="IPR001650">
    <property type="entry name" value="Helicase_C-like"/>
</dbReference>
<accession>A0A7D9EMH0</accession>
<dbReference type="InterPro" id="IPR027417">
    <property type="entry name" value="P-loop_NTPase"/>
</dbReference>
<evidence type="ECO:0000256" key="5">
    <source>
        <dbReference type="ARBA" id="ARBA00023235"/>
    </source>
</evidence>
<keyword evidence="9" id="KW-0378">Hydrolase</keyword>
<dbReference type="InterPro" id="IPR014001">
    <property type="entry name" value="Helicase_ATP-bd"/>
</dbReference>
<dbReference type="SMART" id="SM00490">
    <property type="entry name" value="HELICc"/>
    <property type="match status" value="1"/>
</dbReference>
<dbReference type="SMART" id="SM00487">
    <property type="entry name" value="DEXDc"/>
    <property type="match status" value="1"/>
</dbReference>
<dbReference type="Gene3D" id="3.40.50.300">
    <property type="entry name" value="P-loop containing nucleotide triphosphate hydrolases"/>
    <property type="match status" value="2"/>
</dbReference>
<dbReference type="EC" id="5.6.2.4" evidence="7"/>
<dbReference type="GO" id="GO:0003677">
    <property type="term" value="F:DNA binding"/>
    <property type="evidence" value="ECO:0007669"/>
    <property type="project" value="UniProtKB-KW"/>
</dbReference>
<dbReference type="EMBL" id="CACRXK020007328">
    <property type="protein sequence ID" value="CAB4011965.1"/>
    <property type="molecule type" value="Genomic_DNA"/>
</dbReference>
<keyword evidence="2" id="KW-0547">Nucleotide-binding</keyword>
<protein>
    <recommendedName>
        <fullName evidence="7">DNA 3'-5' helicase</fullName>
        <ecNumber evidence="7">5.6.2.4</ecNumber>
    </recommendedName>
    <alternativeName>
        <fullName evidence="8">DNA 3'-5' helicase Q1</fullName>
    </alternativeName>
</protein>
<dbReference type="SUPFAM" id="SSF52540">
    <property type="entry name" value="P-loop containing nucleoside triphosphate hydrolases"/>
    <property type="match status" value="1"/>
</dbReference>
<evidence type="ECO:0000256" key="4">
    <source>
        <dbReference type="ARBA" id="ARBA00023125"/>
    </source>
</evidence>
<comment type="similarity">
    <text evidence="1">Belongs to the helicase family. RecQ subfamily.</text>
</comment>
<keyword evidence="10" id="KW-1185">Reference proteome</keyword>
<name>A0A7D9EMH0_PARCT</name>